<feature type="domain" description="Transcriptional repressor PaaX-like central Cas2-like" evidence="3">
    <location>
        <begin position="90"/>
        <end position="169"/>
    </location>
</feature>
<dbReference type="InterPro" id="IPR013225">
    <property type="entry name" value="PaaX_C"/>
</dbReference>
<proteinExistence type="predicted"/>
<evidence type="ECO:0000259" key="3">
    <source>
        <dbReference type="Pfam" id="PF20803"/>
    </source>
</evidence>
<dbReference type="InterPro" id="IPR048846">
    <property type="entry name" value="PaaX-like_central"/>
</dbReference>
<dbReference type="PANTHER" id="PTHR30319:SF1">
    <property type="entry name" value="TRANSCRIPTIONAL REPRESSOR PAAX"/>
    <property type="match status" value="1"/>
</dbReference>
<dbReference type="Gene3D" id="1.20.58.1460">
    <property type="match status" value="1"/>
</dbReference>
<dbReference type="Proteomes" id="UP001500432">
    <property type="component" value="Unassembled WGS sequence"/>
</dbReference>
<reference evidence="4 5" key="1">
    <citation type="journal article" date="2019" name="Int. J. Syst. Evol. Microbiol.">
        <title>The Global Catalogue of Microorganisms (GCM) 10K type strain sequencing project: providing services to taxonomists for standard genome sequencing and annotation.</title>
        <authorList>
            <consortium name="The Broad Institute Genomics Platform"/>
            <consortium name="The Broad Institute Genome Sequencing Center for Infectious Disease"/>
            <person name="Wu L."/>
            <person name="Ma J."/>
        </authorList>
    </citation>
    <scope>NUCLEOTIDE SEQUENCE [LARGE SCALE GENOMIC DNA]</scope>
    <source>
        <strain evidence="4 5">JCM 16034</strain>
    </source>
</reference>
<dbReference type="Pfam" id="PF08223">
    <property type="entry name" value="PaaX_C"/>
    <property type="match status" value="1"/>
</dbReference>
<dbReference type="Pfam" id="PF07848">
    <property type="entry name" value="PaaX"/>
    <property type="match status" value="1"/>
</dbReference>
<name>A0ABN3BSU3_9MICC</name>
<dbReference type="InterPro" id="IPR036388">
    <property type="entry name" value="WH-like_DNA-bd_sf"/>
</dbReference>
<dbReference type="RefSeq" id="WP_344299436.1">
    <property type="nucleotide sequence ID" value="NZ_BAAAQW010000005.1"/>
</dbReference>
<dbReference type="InterPro" id="IPR011965">
    <property type="entry name" value="PaaX_trns_reg"/>
</dbReference>
<dbReference type="Gene3D" id="1.10.10.10">
    <property type="entry name" value="Winged helix-like DNA-binding domain superfamily/Winged helix DNA-binding domain"/>
    <property type="match status" value="1"/>
</dbReference>
<evidence type="ECO:0000259" key="1">
    <source>
        <dbReference type="Pfam" id="PF07848"/>
    </source>
</evidence>
<dbReference type="InterPro" id="IPR036390">
    <property type="entry name" value="WH_DNA-bd_sf"/>
</dbReference>
<evidence type="ECO:0000259" key="2">
    <source>
        <dbReference type="Pfam" id="PF08223"/>
    </source>
</evidence>
<feature type="domain" description="Transcriptional repressor PaaX-like C-terminal" evidence="2">
    <location>
        <begin position="174"/>
        <end position="262"/>
    </location>
</feature>
<dbReference type="PANTHER" id="PTHR30319">
    <property type="entry name" value="PHENYLACETIC ACID REGULATOR-RELATED TRANSCRIPTIONAL REPRESSOR"/>
    <property type="match status" value="1"/>
</dbReference>
<dbReference type="SUPFAM" id="SSF46785">
    <property type="entry name" value="Winged helix' DNA-binding domain"/>
    <property type="match status" value="1"/>
</dbReference>
<keyword evidence="5" id="KW-1185">Reference proteome</keyword>
<dbReference type="PIRSF" id="PIRSF020623">
    <property type="entry name" value="PaaX"/>
    <property type="match status" value="1"/>
</dbReference>
<dbReference type="InterPro" id="IPR012906">
    <property type="entry name" value="PaaX-like_N"/>
</dbReference>
<dbReference type="Gene3D" id="3.30.70.2650">
    <property type="match status" value="1"/>
</dbReference>
<gene>
    <name evidence="4" type="ORF">GCM10009849_18730</name>
</gene>
<evidence type="ECO:0000313" key="5">
    <source>
        <dbReference type="Proteomes" id="UP001500432"/>
    </source>
</evidence>
<comment type="caution">
    <text evidence="4">The sequence shown here is derived from an EMBL/GenBank/DDBJ whole genome shotgun (WGS) entry which is preliminary data.</text>
</comment>
<protein>
    <submittedName>
        <fullName evidence="4">PaaX family transcriptional regulator C-terminal domain-containing protein</fullName>
    </submittedName>
</protein>
<accession>A0ABN3BSU3</accession>
<evidence type="ECO:0000313" key="4">
    <source>
        <dbReference type="EMBL" id="GAA2200012.1"/>
    </source>
</evidence>
<dbReference type="EMBL" id="BAAAQW010000005">
    <property type="protein sequence ID" value="GAA2200012.1"/>
    <property type="molecule type" value="Genomic_DNA"/>
</dbReference>
<organism evidence="4 5">
    <name type="scientific">Sinomonas flava</name>
    <dbReference type="NCBI Taxonomy" id="496857"/>
    <lineage>
        <taxon>Bacteria</taxon>
        <taxon>Bacillati</taxon>
        <taxon>Actinomycetota</taxon>
        <taxon>Actinomycetes</taxon>
        <taxon>Micrococcales</taxon>
        <taxon>Micrococcaceae</taxon>
        <taxon>Sinomonas</taxon>
    </lineage>
</organism>
<sequence length="277" mass="30974">MNQKPRAVILNLFGDYLRYAQGEARLGELVTLLGAFGMEPAAVRVTLSRLRKEGWFTTRREGRETVYVLSPRMMQILVEGRKRIFQRAEEPWAGRWTMVIYQVPEANRAVRETLRRELAWLGFGQLSPSTWMAAQPRFDEAKALAAETGEASIDVLWASSGSLAEDRRLAARCWDLAALDADYRAFIQRYSPLDDAPANAARPGHEAMVERTMLVGDARGLAFSDPLLPLELQPDGWLGRDAYELFRRVHAQLAGPANAYVDEVIGGRFAATPPLGV</sequence>
<dbReference type="Pfam" id="PF20803">
    <property type="entry name" value="PaaX_M"/>
    <property type="match status" value="1"/>
</dbReference>
<feature type="domain" description="Transcriptional repressor PaaX-like N-terminal" evidence="1">
    <location>
        <begin position="5"/>
        <end position="72"/>
    </location>
</feature>